<keyword evidence="5" id="KW-0653">Protein transport</keyword>
<dbReference type="Pfam" id="PF02096">
    <property type="entry name" value="60KD_IMP"/>
    <property type="match status" value="1"/>
</dbReference>
<evidence type="ECO:0000256" key="9">
    <source>
        <dbReference type="RuleBase" id="RU003945"/>
    </source>
</evidence>
<keyword evidence="2" id="KW-0813">Transport</keyword>
<evidence type="ECO:0000256" key="8">
    <source>
        <dbReference type="ARBA" id="ARBA00023186"/>
    </source>
</evidence>
<evidence type="ECO:0000256" key="5">
    <source>
        <dbReference type="ARBA" id="ARBA00022927"/>
    </source>
</evidence>
<evidence type="ECO:0000256" key="2">
    <source>
        <dbReference type="ARBA" id="ARBA00022448"/>
    </source>
</evidence>
<comment type="caution">
    <text evidence="12">The sequence shown here is derived from an EMBL/GenBank/DDBJ whole genome shotgun (WGS) entry which is preliminary data.</text>
</comment>
<feature type="transmembrane region" description="Helical" evidence="10">
    <location>
        <begin position="218"/>
        <end position="239"/>
    </location>
</feature>
<keyword evidence="7 10" id="KW-0472">Membrane</keyword>
<dbReference type="InterPro" id="IPR001708">
    <property type="entry name" value="YidC/ALB3/OXA1/COX18"/>
</dbReference>
<reference evidence="12 13" key="1">
    <citation type="journal article" date="2018" name="bioRxiv">
        <title>Evidence of independent acquisition and adaption of ultra-small bacteria to human hosts across the highly diverse yet reduced genomes of the phylum Saccharibacteria.</title>
        <authorList>
            <person name="McLean J.S."/>
            <person name="Bor B."/>
            <person name="To T.T."/>
            <person name="Liu Q."/>
            <person name="Kearns K.A."/>
            <person name="Solden L.M."/>
            <person name="Wrighton K.C."/>
            <person name="He X."/>
            <person name="Shi W."/>
        </authorList>
    </citation>
    <scope>NUCLEOTIDE SEQUENCE [LARGE SCALE GENOMIC DNA]</scope>
    <source>
        <strain evidence="12 13">TM7_G3_2_Rum_HOT_351B</strain>
    </source>
</reference>
<feature type="domain" description="Membrane insertase YidC/Oxa/ALB C-terminal" evidence="11">
    <location>
        <begin position="54"/>
        <end position="318"/>
    </location>
</feature>
<gene>
    <name evidence="12" type="primary">yidC</name>
    <name evidence="12" type="ORF">G3RUM_00240</name>
</gene>
<keyword evidence="8" id="KW-0143">Chaperone</keyword>
<evidence type="ECO:0000256" key="7">
    <source>
        <dbReference type="ARBA" id="ARBA00023136"/>
    </source>
</evidence>
<reference evidence="12 13" key="2">
    <citation type="journal article" date="2020" name="Cell Rep.">
        <title>Acquisition and Adaptation of Ultra-small Parasitic Reduced Genome Bacteria to Mammalian Hosts.</title>
        <authorList>
            <person name="McLean J.S."/>
            <person name="Bor B."/>
            <person name="Kerns K.A."/>
            <person name="Liu Q."/>
            <person name="To T.T."/>
            <person name="Solden L."/>
            <person name="Hendrickson E.L."/>
            <person name="Wrighton K."/>
            <person name="Shi W."/>
            <person name="He X."/>
        </authorList>
    </citation>
    <scope>NUCLEOTIDE SEQUENCE [LARGE SCALE GENOMIC DNA]</scope>
    <source>
        <strain evidence="12 13">TM7_G3_2_Rum_HOT_351B</strain>
    </source>
</reference>
<dbReference type="PANTHER" id="PTHR12428:SF65">
    <property type="entry name" value="CYTOCHROME C OXIDASE ASSEMBLY PROTEIN COX18, MITOCHONDRIAL"/>
    <property type="match status" value="1"/>
</dbReference>
<comment type="subcellular location">
    <subcellularLocation>
        <location evidence="1">Cell membrane</location>
        <topology evidence="1">Multi-pass membrane protein</topology>
    </subcellularLocation>
    <subcellularLocation>
        <location evidence="9">Membrane</location>
        <topology evidence="9">Multi-pass membrane protein</topology>
    </subcellularLocation>
</comment>
<feature type="transmembrane region" description="Helical" evidence="10">
    <location>
        <begin position="9"/>
        <end position="31"/>
    </location>
</feature>
<keyword evidence="13" id="KW-1185">Reference proteome</keyword>
<evidence type="ECO:0000259" key="11">
    <source>
        <dbReference type="Pfam" id="PF02096"/>
    </source>
</evidence>
<dbReference type="Proteomes" id="UP001191019">
    <property type="component" value="Unassembled WGS sequence"/>
</dbReference>
<protein>
    <submittedName>
        <fullName evidence="12">Membrane protein insertase YidC</fullName>
    </submittedName>
</protein>
<dbReference type="RefSeq" id="WP_129734594.1">
    <property type="nucleotide sequence ID" value="NZ_PRLM01000002.1"/>
</dbReference>
<dbReference type="InterPro" id="IPR028055">
    <property type="entry name" value="YidC/Oxa/ALB_C"/>
</dbReference>
<accession>A0ABY0FM71</accession>
<evidence type="ECO:0000256" key="10">
    <source>
        <dbReference type="SAM" id="Phobius"/>
    </source>
</evidence>
<dbReference type="EMBL" id="PRLM01000002">
    <property type="protein sequence ID" value="RYC74963.1"/>
    <property type="molecule type" value="Genomic_DNA"/>
</dbReference>
<proteinExistence type="inferred from homology"/>
<keyword evidence="3" id="KW-1003">Cell membrane</keyword>
<evidence type="ECO:0000313" key="13">
    <source>
        <dbReference type="Proteomes" id="UP001191019"/>
    </source>
</evidence>
<dbReference type="PANTHER" id="PTHR12428">
    <property type="entry name" value="OXA1"/>
    <property type="match status" value="1"/>
</dbReference>
<keyword evidence="4 9" id="KW-0812">Transmembrane</keyword>
<evidence type="ECO:0000256" key="3">
    <source>
        <dbReference type="ARBA" id="ARBA00022475"/>
    </source>
</evidence>
<dbReference type="CDD" id="cd20070">
    <property type="entry name" value="5TM_YidC_Alb3"/>
    <property type="match status" value="1"/>
</dbReference>
<evidence type="ECO:0000313" key="12">
    <source>
        <dbReference type="EMBL" id="RYC74963.1"/>
    </source>
</evidence>
<evidence type="ECO:0000256" key="6">
    <source>
        <dbReference type="ARBA" id="ARBA00022989"/>
    </source>
</evidence>
<name>A0ABY0FM71_9BACT</name>
<evidence type="ECO:0000256" key="1">
    <source>
        <dbReference type="ARBA" id="ARBA00004651"/>
    </source>
</evidence>
<feature type="transmembrane region" description="Helical" evidence="10">
    <location>
        <begin position="283"/>
        <end position="306"/>
    </location>
</feature>
<feature type="transmembrane region" description="Helical" evidence="10">
    <location>
        <begin position="120"/>
        <end position="144"/>
    </location>
</feature>
<dbReference type="NCBIfam" id="TIGR03592">
    <property type="entry name" value="yidC_oxa1_cterm"/>
    <property type="match status" value="1"/>
</dbReference>
<organism evidence="12 13">
    <name type="scientific">Candidatus Nanosyncoccus alces</name>
    <dbReference type="NCBI Taxonomy" id="2171997"/>
    <lineage>
        <taxon>Bacteria</taxon>
        <taxon>Candidatus Saccharimonadota</taxon>
        <taxon>Candidatus Nanosyncoccalia</taxon>
        <taxon>Candidatus Nanosyncoccales</taxon>
        <taxon>Candidatus Nanosyncoccaceae</taxon>
        <taxon>Candidatus Nanosyncoccus</taxon>
    </lineage>
</organism>
<comment type="similarity">
    <text evidence="9">Belongs to the OXA1/ALB3/YidC family.</text>
</comment>
<feature type="transmembrane region" description="Helical" evidence="10">
    <location>
        <begin position="43"/>
        <end position="65"/>
    </location>
</feature>
<sequence>MDRKSVKKYIYWGIFILFVIGSIATGSPFNLIDMIVVRPIVNILFVIFNLVHDFGLAIIIFTILVKLLMMPLTKRQLNQTKLIRKIQPELTQIKKNCKGNKQLESLQTMDLYKRYNVKPFASILTLIIQLPIFIAIFSAIRVIATPLPQDNLMNRAYDIVAYEGSEIKDLEEKQEVYLADLTNTEIPAEEKAAYDFQPQLFGLINLNVKASDALMGKFSWSALFILVCAVMASVVQYWATKQQMPSGKSEKKKKFRDILKEAKDGKEIDESDISSMTTGQMSAMMPIMMFIIMFNLNGALAFYYFLSNVITVIQQRLVLKKVDAEIDATTDKAVLKELRNIKEAEVVKNKKTGTKITRISAKDIKKKRR</sequence>
<dbReference type="InterPro" id="IPR047196">
    <property type="entry name" value="YidC_ALB_C"/>
</dbReference>
<keyword evidence="6 10" id="KW-1133">Transmembrane helix</keyword>
<evidence type="ECO:0000256" key="4">
    <source>
        <dbReference type="ARBA" id="ARBA00022692"/>
    </source>
</evidence>